<dbReference type="GO" id="GO:0003677">
    <property type="term" value="F:DNA binding"/>
    <property type="evidence" value="ECO:0007669"/>
    <property type="project" value="UniProtKB-KW"/>
</dbReference>
<dbReference type="GO" id="GO:0003700">
    <property type="term" value="F:DNA-binding transcription factor activity"/>
    <property type="evidence" value="ECO:0007669"/>
    <property type="project" value="TreeGrafter"/>
</dbReference>
<dbReference type="Pfam" id="PF01381">
    <property type="entry name" value="HTH_3"/>
    <property type="match status" value="2"/>
</dbReference>
<dbReference type="InterPro" id="IPR010982">
    <property type="entry name" value="Lambda_DNA-bd_dom_sf"/>
</dbReference>
<dbReference type="PROSITE" id="PS50943">
    <property type="entry name" value="HTH_CROC1"/>
    <property type="match status" value="2"/>
</dbReference>
<reference evidence="3" key="1">
    <citation type="submission" date="2007-04" db="EMBL/GenBank/DDBJ databases">
        <title>Complete sequence of plasmid1 pMFLV01 of Mycobacterium gilvum PYR-GCK.</title>
        <authorList>
            <consortium name="US DOE Joint Genome Institute"/>
            <person name="Copeland A."/>
            <person name="Lucas S."/>
            <person name="Lapidus A."/>
            <person name="Barry K."/>
            <person name="Detter J.C."/>
            <person name="Glavina del Rio T."/>
            <person name="Hammon N."/>
            <person name="Israni S."/>
            <person name="Dalin E."/>
            <person name="Tice H."/>
            <person name="Pitluck S."/>
            <person name="Chain P."/>
            <person name="Malfatti S."/>
            <person name="Shin M."/>
            <person name="Vergez L."/>
            <person name="Schmutz J."/>
            <person name="Larimer F."/>
            <person name="Land M."/>
            <person name="Hauser L."/>
            <person name="Kyrpides N."/>
            <person name="Mikhailova N."/>
            <person name="Miller C."/>
            <person name="Richardson P."/>
        </authorList>
    </citation>
    <scope>NUCLEOTIDE SEQUENCE</scope>
    <source>
        <strain evidence="3">PYR-GCK</strain>
        <plasmid evidence="3">pMFLV01</plasmid>
    </source>
</reference>
<protein>
    <submittedName>
        <fullName evidence="3">Transcriptional regulator, XRE family</fullName>
    </submittedName>
</protein>
<dbReference type="HOGENOM" id="CLU_118112_0_0_11"/>
<dbReference type="KEGG" id="mgi:Mflv_5468"/>
<sequence length="174" mass="19006">MYLYVVPSSKLCNHGPHRHTHTTGTTMSRRVMRGFDPEDFTRARISAGLSRQDLARLSRTGRATIDNWENGKATPQIDALVRVAAVLNLTPESFIKIPPDRRYPGDWRVIRGLTQPQLAAATALSTTTIGAIERGEVALTDSNAATIAAILDLTPAAYRAAYERARTRPPGTPA</sequence>
<dbReference type="AlphaFoldDB" id="A4TG18"/>
<proteinExistence type="predicted"/>
<evidence type="ECO:0000259" key="2">
    <source>
        <dbReference type="PROSITE" id="PS50943"/>
    </source>
</evidence>
<keyword evidence="1" id="KW-0238">DNA-binding</keyword>
<evidence type="ECO:0000313" key="3">
    <source>
        <dbReference type="EMBL" id="ABP47929.1"/>
    </source>
</evidence>
<keyword evidence="3" id="KW-0614">Plasmid</keyword>
<dbReference type="GO" id="GO:0005829">
    <property type="term" value="C:cytosol"/>
    <property type="evidence" value="ECO:0007669"/>
    <property type="project" value="TreeGrafter"/>
</dbReference>
<dbReference type="EMBL" id="CP000657">
    <property type="protein sequence ID" value="ABP47929.1"/>
    <property type="molecule type" value="Genomic_DNA"/>
</dbReference>
<dbReference type="InterPro" id="IPR001387">
    <property type="entry name" value="Cro/C1-type_HTH"/>
</dbReference>
<feature type="domain" description="HTH cro/C1-type" evidence="2">
    <location>
        <begin position="42"/>
        <end position="94"/>
    </location>
</feature>
<dbReference type="PANTHER" id="PTHR46797">
    <property type="entry name" value="HTH-TYPE TRANSCRIPTIONAL REGULATOR"/>
    <property type="match status" value="1"/>
</dbReference>
<organism evidence="3">
    <name type="scientific">Mycolicibacterium gilvum (strain PYR-GCK)</name>
    <name type="common">Mycobacterium gilvum (strain PYR-GCK)</name>
    <dbReference type="NCBI Taxonomy" id="350054"/>
    <lineage>
        <taxon>Bacteria</taxon>
        <taxon>Bacillati</taxon>
        <taxon>Actinomycetota</taxon>
        <taxon>Actinomycetes</taxon>
        <taxon>Mycobacteriales</taxon>
        <taxon>Mycobacteriaceae</taxon>
        <taxon>Mycolicibacterium</taxon>
    </lineage>
</organism>
<dbReference type="CDD" id="cd00093">
    <property type="entry name" value="HTH_XRE"/>
    <property type="match status" value="1"/>
</dbReference>
<dbReference type="InterPro" id="IPR050807">
    <property type="entry name" value="TransReg_Diox_bact_type"/>
</dbReference>
<dbReference type="Gene3D" id="1.10.260.40">
    <property type="entry name" value="lambda repressor-like DNA-binding domains"/>
    <property type="match status" value="2"/>
</dbReference>
<evidence type="ECO:0000256" key="1">
    <source>
        <dbReference type="ARBA" id="ARBA00023125"/>
    </source>
</evidence>
<dbReference type="PANTHER" id="PTHR46797:SF1">
    <property type="entry name" value="METHYLPHOSPHONATE SYNTHASE"/>
    <property type="match status" value="1"/>
</dbReference>
<dbReference type="SMART" id="SM00530">
    <property type="entry name" value="HTH_XRE"/>
    <property type="match status" value="2"/>
</dbReference>
<gene>
    <name evidence="3" type="ordered locus">Mflv_5468</name>
</gene>
<accession>A4TG18</accession>
<name>A4TG18_MYCGI</name>
<feature type="domain" description="HTH cro/C1-type" evidence="2">
    <location>
        <begin position="107"/>
        <end position="158"/>
    </location>
</feature>
<dbReference type="SUPFAM" id="SSF47413">
    <property type="entry name" value="lambda repressor-like DNA-binding domains"/>
    <property type="match status" value="2"/>
</dbReference>
<geneLocation type="plasmid" evidence="3">
    <name>pMFLV01</name>
</geneLocation>